<keyword evidence="3" id="KW-0347">Helicase</keyword>
<dbReference type="InterPro" id="IPR036185">
    <property type="entry name" value="DNA_heli_DnaB-like_N_sf"/>
</dbReference>
<keyword evidence="3" id="KW-0378">Hydrolase</keyword>
<dbReference type="PANTHER" id="PTHR30153">
    <property type="entry name" value="REPLICATIVE DNA HELICASE DNAB"/>
    <property type="match status" value="1"/>
</dbReference>
<dbReference type="KEGG" id="mfel:JPM2_5370"/>
<dbReference type="InterPro" id="IPR027417">
    <property type="entry name" value="P-loop_NTPase"/>
</dbReference>
<dbReference type="AlphaFoldDB" id="A0A809S949"/>
<organism evidence="3 4">
    <name type="scientific">Mycoplasmopsis felis</name>
    <dbReference type="NCBI Taxonomy" id="33923"/>
    <lineage>
        <taxon>Bacteria</taxon>
        <taxon>Bacillati</taxon>
        <taxon>Mycoplasmatota</taxon>
        <taxon>Mycoplasmoidales</taxon>
        <taxon>Metamycoplasmataceae</taxon>
        <taxon>Mycoplasmopsis</taxon>
    </lineage>
</organism>
<dbReference type="GO" id="GO:1990077">
    <property type="term" value="C:primosome complex"/>
    <property type="evidence" value="ECO:0007669"/>
    <property type="project" value="UniProtKB-KW"/>
</dbReference>
<keyword evidence="1" id="KW-0639">Primosome</keyword>
<feature type="domain" description="SF4 helicase" evidence="2">
    <location>
        <begin position="206"/>
        <end position="490"/>
    </location>
</feature>
<evidence type="ECO:0000313" key="4">
    <source>
        <dbReference type="Proteomes" id="UP000464317"/>
    </source>
</evidence>
<proteinExistence type="predicted"/>
<keyword evidence="4" id="KW-1185">Reference proteome</keyword>
<dbReference type="Gene3D" id="1.10.860.10">
    <property type="entry name" value="DNAb Helicase, Chain A"/>
    <property type="match status" value="1"/>
</dbReference>
<dbReference type="InterPro" id="IPR007694">
    <property type="entry name" value="DNA_helicase_DnaB-like_C"/>
</dbReference>
<dbReference type="SUPFAM" id="SSF52540">
    <property type="entry name" value="P-loop containing nucleoside triphosphate hydrolases"/>
    <property type="match status" value="1"/>
</dbReference>
<sequence>MSKNKKQDNQYHNFEFLPTKYIENTLFRDSLIEKNILAIMISDESRQQMGIDYLTSDDFVSEEYKQLFSLISEKKKQTGIDKITFFNFYDISNDIETSPSLRNKFPLVTSSLLSDLSISFQNENNFNFYIEKLRELTKLRALEVFYEISLNSFKNKKDISWDFSLADFEKFVTEHNGSRINNSSFVSIGQATQEFQEKLSEIKAYNSIDKDTLLTDFNSIDYYVKGFKPGQLIVLAARPGVGKTALALNIASNISRLKPYDDSYVKNVAFISLEMPVNELIARYYSSLAKIDLWKIQNPRKLDDEEWFKLQGQFIIEEENSHLFFDDATTSRITDIIWKIKQLAKNLKDGLHFVVVDYLQLISGGPNASGNRQNEIALISRSLKTLALDLKIPIMALSQLSRSVENREDKSPQLHDLRESGAIEQDADIVIFLSRNTQKKSKNNNDSKDESSEYTLTKVSVAKNRNGQPGNSELIYEGRIVTFNDAPRDISINEE</sequence>
<dbReference type="InterPro" id="IPR003593">
    <property type="entry name" value="AAA+_ATPase"/>
</dbReference>
<dbReference type="Gene3D" id="3.40.50.300">
    <property type="entry name" value="P-loop containing nucleotide triphosphate hydrolases"/>
    <property type="match status" value="1"/>
</dbReference>
<evidence type="ECO:0000259" key="2">
    <source>
        <dbReference type="PROSITE" id="PS51199"/>
    </source>
</evidence>
<dbReference type="GO" id="GO:0005829">
    <property type="term" value="C:cytosol"/>
    <property type="evidence" value="ECO:0007669"/>
    <property type="project" value="TreeGrafter"/>
</dbReference>
<dbReference type="Proteomes" id="UP000464317">
    <property type="component" value="Chromosome"/>
</dbReference>
<name>A0A809S949_9BACT</name>
<dbReference type="RefSeq" id="WP_161553262.1">
    <property type="nucleotide sequence ID" value="NZ_AP022325.1"/>
</dbReference>
<protein>
    <submittedName>
        <fullName evidence="3">Replicative DNA helicase</fullName>
    </submittedName>
</protein>
<gene>
    <name evidence="3" type="primary">dnaB</name>
    <name evidence="3" type="ORF">JPM2_5370</name>
</gene>
<evidence type="ECO:0000313" key="3">
    <source>
        <dbReference type="EMBL" id="BBU47844.1"/>
    </source>
</evidence>
<evidence type="ECO:0000256" key="1">
    <source>
        <dbReference type="ARBA" id="ARBA00022515"/>
    </source>
</evidence>
<dbReference type="SUPFAM" id="SSF48024">
    <property type="entry name" value="N-terminal domain of DnaB helicase"/>
    <property type="match status" value="1"/>
</dbReference>
<dbReference type="GO" id="GO:0006269">
    <property type="term" value="P:DNA replication, synthesis of primer"/>
    <property type="evidence" value="ECO:0007669"/>
    <property type="project" value="UniProtKB-KW"/>
</dbReference>
<dbReference type="PANTHER" id="PTHR30153:SF2">
    <property type="entry name" value="REPLICATIVE DNA HELICASE"/>
    <property type="match status" value="1"/>
</dbReference>
<dbReference type="CDD" id="cd00984">
    <property type="entry name" value="DnaB_C"/>
    <property type="match status" value="1"/>
</dbReference>
<dbReference type="EMBL" id="AP022325">
    <property type="protein sequence ID" value="BBU47844.1"/>
    <property type="molecule type" value="Genomic_DNA"/>
</dbReference>
<accession>A0A809S949</accession>
<reference evidence="3 4" key="1">
    <citation type="submission" date="2020-01" db="EMBL/GenBank/DDBJ databases">
        <title>Complete genome sequence of Mycoplasma felis strain Myco-2.</title>
        <authorList>
            <person name="Kinoshita Y."/>
            <person name="Niwa H."/>
            <person name="Uchida-Fujii E."/>
            <person name="Nukada T."/>
        </authorList>
    </citation>
    <scope>NUCLEOTIDE SEQUENCE [LARGE SCALE GENOMIC DNA]</scope>
    <source>
        <strain evidence="3 4">Myco-2</strain>
    </source>
</reference>
<dbReference type="Pfam" id="PF03796">
    <property type="entry name" value="DnaB_C"/>
    <property type="match status" value="1"/>
</dbReference>
<dbReference type="GO" id="GO:0003678">
    <property type="term" value="F:DNA helicase activity"/>
    <property type="evidence" value="ECO:0007669"/>
    <property type="project" value="InterPro"/>
</dbReference>
<keyword evidence="3" id="KW-0547">Nucleotide-binding</keyword>
<dbReference type="GO" id="GO:0005524">
    <property type="term" value="F:ATP binding"/>
    <property type="evidence" value="ECO:0007669"/>
    <property type="project" value="InterPro"/>
</dbReference>
<dbReference type="PROSITE" id="PS51199">
    <property type="entry name" value="SF4_HELICASE"/>
    <property type="match status" value="1"/>
</dbReference>
<keyword evidence="3" id="KW-0067">ATP-binding</keyword>
<dbReference type="InterPro" id="IPR016136">
    <property type="entry name" value="DNA_helicase_N/primase_C"/>
</dbReference>
<dbReference type="SMART" id="SM00382">
    <property type="entry name" value="AAA"/>
    <property type="match status" value="1"/>
</dbReference>